<dbReference type="CDD" id="cd19517">
    <property type="entry name" value="RecA-like_Yta7-like"/>
    <property type="match status" value="1"/>
</dbReference>
<dbReference type="InterPro" id="IPR001487">
    <property type="entry name" value="Bromodomain"/>
</dbReference>
<dbReference type="InterPro" id="IPR036427">
    <property type="entry name" value="Bromodomain-like_sf"/>
</dbReference>
<dbReference type="InterPro" id="IPR003593">
    <property type="entry name" value="AAA+_ATPase"/>
</dbReference>
<proteinExistence type="inferred from homology"/>
<evidence type="ECO:0000259" key="7">
    <source>
        <dbReference type="PROSITE" id="PS50014"/>
    </source>
</evidence>
<sequence length="1381" mass="153192">MTGHGSDEIAAENVDGGSSAAGQNTGQDQGLGQGQGQGQGQDPGAGAGAGAGVDGEPAKPPGRVKRRSGPIGTRSRRAAPKKPPRAAPRAADDDDVSFHEEDLDDLEESEESEEDDSDEYIDSADERKRVARRRDRSFIVKDDMDGSGDESIKETDLELDDDDDDDDDDEEVNVGRGRGRGGRGRGRRRTRMDEEEDEEEHELLEEEEQPRKLRTRTRSMRASGASGSGSGSESDGVGGRTRRGRARTRTRRSTAEALSLADEIRELQEDSPIREKRSLRERTKPVNYAIPPPLSETQAAGLAAGNTYPGETGYLAAAGALNGVPNGQPMANGNGNGISNGNGNGNGLGLGAAGAAGGFYPTASFQSPRGKRGLHAGTSFGPIRRLFPTGGPFGGNDVTAIFGKNVQFYNSNEQTNKFLDSDSSDDEILPLGAAEDPEKKKLKEQRKLNKKKKPEIADLDPLGVDMNINFDDVGGLDNYIDQLKEMVALPLLYPELYQNFNITPPRGVLFHGPPGTGKTLMARALAASCSNEKRKITFFMRKGADILSKWVGEAERQLRLLFEEAKKQQPAIIFFDEIDGLAPVRSSKQEQIHASIVSTMLALMDGMDNRGQIIIIGATNRPDAVDPALRRPGRFDREFYFPLPDLHAREKILQIHTKKWDPPVSPQFIKKLAGLTKGYGGADLRALCTEASLISIQRKFPQIYKSDAKLKVDPKKVVVKARDFMLALQKIVPSSARASGSSPQPLPKAVEPLMGDQFAKVRDQLAKILPKQNERLQSGSSIIQYYLENEDVDEDGNGSGPDDDGSGFDRHEFLERIKKSRVWKPKLLITGPAGNGLQYITSATLNFLEGYNIQMLDIPTMVSDSTRTMEATLVQTFAEAKKRQPSVICIPNLELWLQAVPQSCLVTLTTLFRSLQSTDNVVLLAIADGLSRSEINEAPLSMFAFGSNVIEIHRPSSSQRHEYFQSVADLFKMKPTQYIESRKRKKPLKQLPVADEPLPHEVDETGRVLTEEERLKLELKKFQHQDMKLKNTLKIKLSGLMDLFKNRYKRFRKPPIDDAYLVHLFEPESFAANQGWQPAYVKDGDMILEVATGRKFYNMDLDIIEERLWNGFYSEPKQFLKDIELIYLDATTSADRERVIKASEMFANAQVGIEDISQPEFVAECKATRQRELLRQELFLKEEKERIEREQQEVTEVIPEDSAAQVELTTASGNQVQSQAQLNANEKLPPAEEPASIQPYEVPQQSATEEKANGDLSTLNDKENDEAMTDSTPPTQPDAQKEQKLDGKPASASESKPEPESEPESESESEPEPEPEFIYDIARINDLVSALEKRTKKFTVEKLEEVYSVITNIIWDDRLSWDKTKTIEKLEQFVETLQTSK</sequence>
<dbReference type="SMART" id="SM00382">
    <property type="entry name" value="AAA"/>
    <property type="match status" value="1"/>
</dbReference>
<dbReference type="EMBL" id="CP015054">
    <property type="protein sequence ID" value="QGN13709.1"/>
    <property type="molecule type" value="Genomic_DNA"/>
</dbReference>
<feature type="compositionally biased region" description="Basic and acidic residues" evidence="6">
    <location>
        <begin position="136"/>
        <end position="156"/>
    </location>
</feature>
<evidence type="ECO:0000256" key="4">
    <source>
        <dbReference type="ARBA" id="ARBA00023117"/>
    </source>
</evidence>
<dbReference type="PANTHER" id="PTHR23069">
    <property type="entry name" value="AAA DOMAIN-CONTAINING"/>
    <property type="match status" value="1"/>
</dbReference>
<dbReference type="Pfam" id="PF17862">
    <property type="entry name" value="AAA_lid_3"/>
    <property type="match status" value="1"/>
</dbReference>
<feature type="compositionally biased region" description="Basic and acidic residues" evidence="6">
    <location>
        <begin position="262"/>
        <end position="284"/>
    </location>
</feature>
<dbReference type="InterPro" id="IPR003960">
    <property type="entry name" value="ATPase_AAA_CS"/>
</dbReference>
<evidence type="ECO:0000256" key="1">
    <source>
        <dbReference type="ARBA" id="ARBA00006914"/>
    </source>
</evidence>
<dbReference type="InterPro" id="IPR003959">
    <property type="entry name" value="ATPase_AAA_core"/>
</dbReference>
<accession>A0ABX6ES49</accession>
<dbReference type="SUPFAM" id="SSF52540">
    <property type="entry name" value="P-loop containing nucleoside triphosphate hydrolases"/>
    <property type="match status" value="2"/>
</dbReference>
<dbReference type="Gene3D" id="1.10.8.60">
    <property type="match status" value="1"/>
</dbReference>
<dbReference type="PROSITE" id="PS50014">
    <property type="entry name" value="BROMODOMAIN_2"/>
    <property type="match status" value="1"/>
</dbReference>
<dbReference type="InterPro" id="IPR041569">
    <property type="entry name" value="AAA_lid_3"/>
</dbReference>
<evidence type="ECO:0000256" key="3">
    <source>
        <dbReference type="ARBA" id="ARBA00022840"/>
    </source>
</evidence>
<feature type="compositionally biased region" description="Acidic residues" evidence="6">
    <location>
        <begin position="193"/>
        <end position="208"/>
    </location>
</feature>
<dbReference type="InterPro" id="IPR027417">
    <property type="entry name" value="P-loop_NTPase"/>
</dbReference>
<evidence type="ECO:0000313" key="8">
    <source>
        <dbReference type="EMBL" id="QGN13709.1"/>
    </source>
</evidence>
<dbReference type="Proteomes" id="UP000422736">
    <property type="component" value="Chromosome 1"/>
</dbReference>
<feature type="compositionally biased region" description="Gly residues" evidence="6">
    <location>
        <begin position="29"/>
        <end position="53"/>
    </location>
</feature>
<evidence type="ECO:0000256" key="6">
    <source>
        <dbReference type="SAM" id="MobiDB-lite"/>
    </source>
</evidence>
<feature type="compositionally biased region" description="Basic and acidic residues" evidence="6">
    <location>
        <begin position="436"/>
        <end position="447"/>
    </location>
</feature>
<feature type="compositionally biased region" description="Low complexity" evidence="6">
    <location>
        <begin position="220"/>
        <end position="235"/>
    </location>
</feature>
<keyword evidence="9" id="KW-1185">Reference proteome</keyword>
<feature type="compositionally biased region" description="Polar residues" evidence="6">
    <location>
        <begin position="1212"/>
        <end position="1224"/>
    </location>
</feature>
<gene>
    <name evidence="8" type="primary">YTA7</name>
    <name evidence="8" type="ORF">FIM1_352</name>
</gene>
<comment type="similarity">
    <text evidence="1">Belongs to the AAA ATPase family.</text>
</comment>
<reference evidence="8 9" key="1">
    <citation type="submission" date="2016-03" db="EMBL/GenBank/DDBJ databases">
        <title>How can Kluyveromyces marxianus grow so fast - potential evolutionary course in Saccharomyces Complex revealed by comparative genomics.</title>
        <authorList>
            <person name="Mo W."/>
            <person name="Lu W."/>
            <person name="Yang X."/>
            <person name="Qi J."/>
            <person name="Lv H."/>
        </authorList>
    </citation>
    <scope>NUCLEOTIDE SEQUENCE [LARGE SCALE GENOMIC DNA]</scope>
    <source>
        <strain evidence="8 9">FIM1</strain>
    </source>
</reference>
<feature type="compositionally biased region" description="Acidic residues" evidence="6">
    <location>
        <begin position="1300"/>
        <end position="1317"/>
    </location>
</feature>
<keyword evidence="4 5" id="KW-0103">Bromodomain</keyword>
<feature type="compositionally biased region" description="Basic residues" evidence="6">
    <location>
        <begin position="177"/>
        <end position="190"/>
    </location>
</feature>
<dbReference type="CDD" id="cd05491">
    <property type="entry name" value="Bromo_TBP7_like"/>
    <property type="match status" value="1"/>
</dbReference>
<feature type="compositionally biased region" description="Basic residues" evidence="6">
    <location>
        <begin position="240"/>
        <end position="252"/>
    </location>
</feature>
<feature type="region of interest" description="Disordered" evidence="6">
    <location>
        <begin position="1212"/>
        <end position="1318"/>
    </location>
</feature>
<evidence type="ECO:0000256" key="2">
    <source>
        <dbReference type="ARBA" id="ARBA00022741"/>
    </source>
</evidence>
<feature type="region of interest" description="Disordered" evidence="6">
    <location>
        <begin position="1"/>
        <end position="293"/>
    </location>
</feature>
<feature type="compositionally biased region" description="Acidic residues" evidence="6">
    <location>
        <begin position="101"/>
        <end position="123"/>
    </location>
</feature>
<evidence type="ECO:0000313" key="9">
    <source>
        <dbReference type="Proteomes" id="UP000422736"/>
    </source>
</evidence>
<dbReference type="Pfam" id="PF00004">
    <property type="entry name" value="AAA"/>
    <property type="match status" value="1"/>
</dbReference>
<dbReference type="SUPFAM" id="SSF47370">
    <property type="entry name" value="Bromodomain"/>
    <property type="match status" value="1"/>
</dbReference>
<feature type="domain" description="Bromo" evidence="7">
    <location>
        <begin position="1099"/>
        <end position="1141"/>
    </location>
</feature>
<name>A0ABX6ES49_KLUMA</name>
<feature type="compositionally biased region" description="Acidic residues" evidence="6">
    <location>
        <begin position="157"/>
        <end position="172"/>
    </location>
</feature>
<keyword evidence="3" id="KW-0067">ATP-binding</keyword>
<organism evidence="8 9">
    <name type="scientific">Kluyveromyces marxianus</name>
    <name type="common">Yeast</name>
    <name type="synonym">Candida kefyr</name>
    <dbReference type="NCBI Taxonomy" id="4911"/>
    <lineage>
        <taxon>Eukaryota</taxon>
        <taxon>Fungi</taxon>
        <taxon>Dikarya</taxon>
        <taxon>Ascomycota</taxon>
        <taxon>Saccharomycotina</taxon>
        <taxon>Saccharomycetes</taxon>
        <taxon>Saccharomycetales</taxon>
        <taxon>Saccharomycetaceae</taxon>
        <taxon>Kluyveromyces</taxon>
    </lineage>
</organism>
<feature type="compositionally biased region" description="Basic residues" evidence="6">
    <location>
        <begin position="62"/>
        <end position="84"/>
    </location>
</feature>
<dbReference type="Gene3D" id="3.40.50.300">
    <property type="entry name" value="P-loop containing nucleotide triphosphate hydrolases"/>
    <property type="match status" value="2"/>
</dbReference>
<dbReference type="InterPro" id="IPR045199">
    <property type="entry name" value="ATAD2-like"/>
</dbReference>
<feature type="region of interest" description="Disordered" evidence="6">
    <location>
        <begin position="417"/>
        <end position="454"/>
    </location>
</feature>
<dbReference type="PROSITE" id="PS00674">
    <property type="entry name" value="AAA"/>
    <property type="match status" value="1"/>
</dbReference>
<keyword evidence="2" id="KW-0547">Nucleotide-binding</keyword>
<dbReference type="PANTHER" id="PTHR23069:SF0">
    <property type="entry name" value="TAT-BINDING HOMOLOG 7"/>
    <property type="match status" value="1"/>
</dbReference>
<evidence type="ECO:0000256" key="5">
    <source>
        <dbReference type="PROSITE-ProRule" id="PRU00035"/>
    </source>
</evidence>
<protein>
    <submittedName>
        <fullName evidence="8">TAT-binding-like protein 7</fullName>
    </submittedName>
</protein>